<dbReference type="EMBL" id="OZ075135">
    <property type="protein sequence ID" value="CAL4998733.1"/>
    <property type="molecule type" value="Genomic_DNA"/>
</dbReference>
<reference evidence="2" key="1">
    <citation type="submission" date="2024-10" db="EMBL/GenBank/DDBJ databases">
        <authorList>
            <person name="Ryan C."/>
        </authorList>
    </citation>
    <scope>NUCLEOTIDE SEQUENCE [LARGE SCALE GENOMIC DNA]</scope>
</reference>
<gene>
    <name evidence="2" type="ORF">URODEC1_LOCUS63963</name>
</gene>
<proteinExistence type="predicted"/>
<feature type="transmembrane region" description="Helical" evidence="1">
    <location>
        <begin position="67"/>
        <end position="88"/>
    </location>
</feature>
<name>A0ABC9BCS3_9POAL</name>
<feature type="transmembrane region" description="Helical" evidence="1">
    <location>
        <begin position="21"/>
        <end position="47"/>
    </location>
</feature>
<organism evidence="2 3">
    <name type="scientific">Urochloa decumbens</name>
    <dbReference type="NCBI Taxonomy" id="240449"/>
    <lineage>
        <taxon>Eukaryota</taxon>
        <taxon>Viridiplantae</taxon>
        <taxon>Streptophyta</taxon>
        <taxon>Embryophyta</taxon>
        <taxon>Tracheophyta</taxon>
        <taxon>Spermatophyta</taxon>
        <taxon>Magnoliopsida</taxon>
        <taxon>Liliopsida</taxon>
        <taxon>Poales</taxon>
        <taxon>Poaceae</taxon>
        <taxon>PACMAD clade</taxon>
        <taxon>Panicoideae</taxon>
        <taxon>Panicodae</taxon>
        <taxon>Paniceae</taxon>
        <taxon>Melinidinae</taxon>
        <taxon>Urochloa</taxon>
    </lineage>
</organism>
<dbReference type="Proteomes" id="UP001497457">
    <property type="component" value="Chromosome 25rd"/>
</dbReference>
<sequence length="150" mass="15296">MAAAAAAGIPSPPASLPRRCLALAGSAAAVFLWLASMWLAFAAAAATEIGRVACGGGCPLVAAASNVSSAALVSLLLVAPVATLLFAFRSVNSGKKAEKKVPAPETESIAEVIAEVMREMLQSLVSWVQMQCIALSSSPLLLNYGGRNNR</sequence>
<protein>
    <submittedName>
        <fullName evidence="2">Uncharacterized protein</fullName>
    </submittedName>
</protein>
<dbReference type="AlphaFoldDB" id="A0ABC9BCS3"/>
<accession>A0ABC9BCS3</accession>
<keyword evidence="1" id="KW-0812">Transmembrane</keyword>
<evidence type="ECO:0000313" key="2">
    <source>
        <dbReference type="EMBL" id="CAL4998733.1"/>
    </source>
</evidence>
<keyword evidence="3" id="KW-1185">Reference proteome</keyword>
<keyword evidence="1" id="KW-1133">Transmembrane helix</keyword>
<evidence type="ECO:0000313" key="3">
    <source>
        <dbReference type="Proteomes" id="UP001497457"/>
    </source>
</evidence>
<keyword evidence="1" id="KW-0472">Membrane</keyword>
<evidence type="ECO:0000256" key="1">
    <source>
        <dbReference type="SAM" id="Phobius"/>
    </source>
</evidence>